<protein>
    <submittedName>
        <fullName evidence="4">Pentatricopeptide repeat-containing protein At3g14730</fullName>
    </submittedName>
</protein>
<dbReference type="Proteomes" id="UP000189703">
    <property type="component" value="Unplaced"/>
</dbReference>
<dbReference type="FunFam" id="1.25.40.10:FF:000205">
    <property type="entry name" value="Pentatricopeptide repeat-containing protein, mitochondrial"/>
    <property type="match status" value="1"/>
</dbReference>
<dbReference type="OrthoDB" id="631241at2759"/>
<dbReference type="FunFam" id="1.25.40.10:FF:000627">
    <property type="entry name" value="Pentatricopeptide repeat-containing protein"/>
    <property type="match status" value="1"/>
</dbReference>
<dbReference type="FunFam" id="1.25.40.10:FF:000031">
    <property type="entry name" value="Pentatricopeptide repeat-containing protein mitochondrial"/>
    <property type="match status" value="1"/>
</dbReference>
<dbReference type="InterPro" id="IPR046960">
    <property type="entry name" value="PPR_At4g14850-like_plant"/>
</dbReference>
<evidence type="ECO:0000256" key="2">
    <source>
        <dbReference type="ARBA" id="ARBA00061659"/>
    </source>
</evidence>
<dbReference type="InterPro" id="IPR046848">
    <property type="entry name" value="E_motif"/>
</dbReference>
<dbReference type="FunFam" id="1.25.40.10:FF:000366">
    <property type="entry name" value="Pentatricopeptide (PPR) repeat-containing protein"/>
    <property type="match status" value="1"/>
</dbReference>
<evidence type="ECO:0000256" key="1">
    <source>
        <dbReference type="ARBA" id="ARBA00022737"/>
    </source>
</evidence>
<accession>A0A1U7ZAA9</accession>
<keyword evidence="1" id="KW-0677">Repeat</keyword>
<dbReference type="Pfam" id="PF13041">
    <property type="entry name" value="PPR_2"/>
    <property type="match status" value="4"/>
</dbReference>
<proteinExistence type="inferred from homology"/>
<dbReference type="AlphaFoldDB" id="A0A1U7ZAA9"/>
<dbReference type="PANTHER" id="PTHR47926:SF498">
    <property type="entry name" value="PENTATRICOPEPTIDE REPEAT-CONTAINING PROTEIN"/>
    <property type="match status" value="1"/>
</dbReference>
<comment type="similarity">
    <text evidence="2">Belongs to the PPR family. PCMP-E subfamily.</text>
</comment>
<dbReference type="NCBIfam" id="TIGR00756">
    <property type="entry name" value="PPR"/>
    <property type="match status" value="5"/>
</dbReference>
<gene>
    <name evidence="4" type="primary">LOC104590970</name>
</gene>
<dbReference type="InterPro" id="IPR002885">
    <property type="entry name" value="PPR_rpt"/>
</dbReference>
<dbReference type="GO" id="GO:0005739">
    <property type="term" value="C:mitochondrion"/>
    <property type="evidence" value="ECO:0007669"/>
    <property type="project" value="UniProtKB-ARBA"/>
</dbReference>
<dbReference type="Gene3D" id="1.25.40.10">
    <property type="entry name" value="Tetratricopeptide repeat domain"/>
    <property type="match status" value="4"/>
</dbReference>
<dbReference type="Pfam" id="PF20431">
    <property type="entry name" value="E_motif"/>
    <property type="match status" value="1"/>
</dbReference>
<dbReference type="OMA" id="ELEPEHC"/>
<dbReference type="Pfam" id="PF01535">
    <property type="entry name" value="PPR"/>
    <property type="match status" value="1"/>
</dbReference>
<name>A0A1U7ZAA9_NELNU</name>
<dbReference type="FunCoup" id="A0A1U7ZAA9">
    <property type="interactions" value="45"/>
</dbReference>
<dbReference type="GO" id="GO:0003723">
    <property type="term" value="F:RNA binding"/>
    <property type="evidence" value="ECO:0007669"/>
    <property type="project" value="InterPro"/>
</dbReference>
<dbReference type="eggNOG" id="KOG4197">
    <property type="taxonomic scope" value="Eukaryota"/>
</dbReference>
<dbReference type="InterPro" id="IPR011990">
    <property type="entry name" value="TPR-like_helical_dom_sf"/>
</dbReference>
<dbReference type="PANTHER" id="PTHR47926">
    <property type="entry name" value="PENTATRICOPEPTIDE REPEAT-CONTAINING PROTEIN"/>
    <property type="match status" value="1"/>
</dbReference>
<dbReference type="SUPFAM" id="SSF48452">
    <property type="entry name" value="TPR-like"/>
    <property type="match status" value="1"/>
</dbReference>
<dbReference type="PROSITE" id="PS51375">
    <property type="entry name" value="PPR"/>
    <property type="match status" value="5"/>
</dbReference>
<dbReference type="GO" id="GO:0009451">
    <property type="term" value="P:RNA modification"/>
    <property type="evidence" value="ECO:0007669"/>
    <property type="project" value="InterPro"/>
</dbReference>
<keyword evidence="3" id="KW-1185">Reference proteome</keyword>
<dbReference type="RefSeq" id="XP_010248045.1">
    <property type="nucleotide sequence ID" value="XM_010249743.2"/>
</dbReference>
<organism evidence="3 4">
    <name type="scientific">Nelumbo nucifera</name>
    <name type="common">Sacred lotus</name>
    <dbReference type="NCBI Taxonomy" id="4432"/>
    <lineage>
        <taxon>Eukaryota</taxon>
        <taxon>Viridiplantae</taxon>
        <taxon>Streptophyta</taxon>
        <taxon>Embryophyta</taxon>
        <taxon>Tracheophyta</taxon>
        <taxon>Spermatophyta</taxon>
        <taxon>Magnoliopsida</taxon>
        <taxon>Proteales</taxon>
        <taxon>Nelumbonaceae</taxon>
        <taxon>Nelumbo</taxon>
    </lineage>
</organism>
<reference evidence="4" key="1">
    <citation type="submission" date="2025-08" db="UniProtKB">
        <authorList>
            <consortium name="RefSeq"/>
        </authorList>
    </citation>
    <scope>IDENTIFICATION</scope>
</reference>
<sequence length="645" mass="71909">MNAKNVLTGKLIKKTWHLLPTLCYATIFEISPSPSPCDLRACVAALQSCAHHRNLYKGKEIHSWMLINGLVDSPFSVTSLINMYSKCSQLDDALIIFNATHDRNVYTWNAMMAGFIANGLSRNAFELYQRMRLDGVVVPDKVTFPSAIKACSDLLEVLEVRKIHAGLFKFGLENDAFVSSALINFYLKIYLVEEAQLLFEELPERDVVLWNAMINGYAQIGQFIMALQVFGMMRKENVVPSKFTVTGILSVLTMTGDLDNGRAVHGFAKKMGYESDIAVSNSLIDMYGKCKDVVDALEIFEKMLDRDIFSWNSIIAVHQQSGDHDGTLSLFDRMREAGVCPDVVTITTVLPACSSMAALMRGKEIHGYTIVSGMRKDEDGEEIHDIHADNAILDMYAKCGSLKDAGLFFDKMRNKDVASWNIMIMGYGMHGFGNEALIMFRLMCESGVRPDEVSFVGVLSACSHAGLVSLGWQFLARMELDHGVIPTVEHYACVVDMLGRAGRLDEAYKLAVTMPIESNPVVWRAFLAACRIHGNTTLAEIANKRLLEIEPEHSGSYVLISNVYGSMGRYEDVSDVRHTMRQRNVKKTPGCSWIELKFGVHVFVTGDRMHPESDRIHAELDALTGCLREYGYVPEVSYVQGCASL</sequence>
<evidence type="ECO:0000313" key="4">
    <source>
        <dbReference type="RefSeq" id="XP_010248045.1"/>
    </source>
</evidence>
<dbReference type="KEGG" id="nnu:104590970"/>
<evidence type="ECO:0000313" key="3">
    <source>
        <dbReference type="Proteomes" id="UP000189703"/>
    </source>
</evidence>
<dbReference type="GeneID" id="104590970"/>